<feature type="region of interest" description="Disordered" evidence="3">
    <location>
        <begin position="598"/>
        <end position="620"/>
    </location>
</feature>
<evidence type="ECO:0000313" key="4">
    <source>
        <dbReference type="EMBL" id="MTW05846.1"/>
    </source>
</evidence>
<protein>
    <submittedName>
        <fullName evidence="4">Gluconolaconase</fullName>
    </submittedName>
</protein>
<dbReference type="PROSITE" id="PS51125">
    <property type="entry name" value="NHL"/>
    <property type="match status" value="3"/>
</dbReference>
<evidence type="ECO:0000256" key="1">
    <source>
        <dbReference type="ARBA" id="ARBA00022737"/>
    </source>
</evidence>
<dbReference type="PANTHER" id="PTHR13833:SF71">
    <property type="entry name" value="NHL DOMAIN-CONTAINING PROTEIN"/>
    <property type="match status" value="1"/>
</dbReference>
<dbReference type="EMBL" id="WNLA01000031">
    <property type="protein sequence ID" value="MTW05846.1"/>
    <property type="molecule type" value="Genomic_DNA"/>
</dbReference>
<evidence type="ECO:0000256" key="3">
    <source>
        <dbReference type="SAM" id="MobiDB-lite"/>
    </source>
</evidence>
<feature type="repeat" description="NHL" evidence="2">
    <location>
        <begin position="56"/>
        <end position="100"/>
    </location>
</feature>
<feature type="compositionally biased region" description="Low complexity" evidence="3">
    <location>
        <begin position="408"/>
        <end position="425"/>
    </location>
</feature>
<dbReference type="AlphaFoldDB" id="A0A6L6Q8U4"/>
<name>A0A6L6Q8U4_9BURK</name>
<dbReference type="InterPro" id="IPR011042">
    <property type="entry name" value="6-blade_b-propeller_TolB-like"/>
</dbReference>
<dbReference type="InterPro" id="IPR011055">
    <property type="entry name" value="Dup_hybrid_motif"/>
</dbReference>
<dbReference type="Gene3D" id="2.120.10.30">
    <property type="entry name" value="TolB, C-terminal domain"/>
    <property type="match status" value="3"/>
</dbReference>
<dbReference type="Pfam" id="PF01436">
    <property type="entry name" value="NHL"/>
    <property type="match status" value="3"/>
</dbReference>
<feature type="region of interest" description="Disordered" evidence="3">
    <location>
        <begin position="392"/>
        <end position="426"/>
    </location>
</feature>
<dbReference type="Gene3D" id="2.70.70.10">
    <property type="entry name" value="Glucose Permease (Domain IIA)"/>
    <property type="match status" value="1"/>
</dbReference>
<dbReference type="CDD" id="cd14953">
    <property type="entry name" value="NHL_like_1"/>
    <property type="match status" value="1"/>
</dbReference>
<feature type="repeat" description="NHL" evidence="2">
    <location>
        <begin position="176"/>
        <end position="207"/>
    </location>
</feature>
<gene>
    <name evidence="4" type="ORF">GM668_27590</name>
</gene>
<organism evidence="4 5">
    <name type="scientific">Pseudoduganella ginsengisoli</name>
    <dbReference type="NCBI Taxonomy" id="1462440"/>
    <lineage>
        <taxon>Bacteria</taxon>
        <taxon>Pseudomonadati</taxon>
        <taxon>Pseudomonadota</taxon>
        <taxon>Betaproteobacteria</taxon>
        <taxon>Burkholderiales</taxon>
        <taxon>Oxalobacteraceae</taxon>
        <taxon>Telluria group</taxon>
        <taxon>Pseudoduganella</taxon>
    </lineage>
</organism>
<keyword evidence="1" id="KW-0677">Repeat</keyword>
<comment type="caution">
    <text evidence="4">The sequence shown here is derived from an EMBL/GenBank/DDBJ whole genome shotgun (WGS) entry which is preliminary data.</text>
</comment>
<proteinExistence type="predicted"/>
<dbReference type="PANTHER" id="PTHR13833">
    <property type="match status" value="1"/>
</dbReference>
<dbReference type="SUPFAM" id="SSF101898">
    <property type="entry name" value="NHL repeat"/>
    <property type="match status" value="1"/>
</dbReference>
<dbReference type="InterPro" id="IPR001258">
    <property type="entry name" value="NHL_repeat"/>
</dbReference>
<reference evidence="4 5" key="1">
    <citation type="submission" date="2019-11" db="EMBL/GenBank/DDBJ databases">
        <title>Type strains purchased from KCTC, JCM and DSMZ.</title>
        <authorList>
            <person name="Lu H."/>
        </authorList>
    </citation>
    <scope>NUCLEOTIDE SEQUENCE [LARGE SCALE GENOMIC DNA]</scope>
    <source>
        <strain evidence="4 5">KCTC 42409</strain>
    </source>
</reference>
<evidence type="ECO:0000313" key="5">
    <source>
        <dbReference type="Proteomes" id="UP000484015"/>
    </source>
</evidence>
<dbReference type="Proteomes" id="UP000484015">
    <property type="component" value="Unassembled WGS sequence"/>
</dbReference>
<sequence>MAAVGTSKPILLALGAAAAIGGTAYWLNARNDKAPAPHRAQAPADTGPQATPVFWSGKVSLLAGKDGQFADPYGVATDAKGNVYVADGGDGNRILRITPDGMVTVVAGGVEGFADGAGTQARFNTPSGLAIDQQGNLYVADTGNHAIRKITPDGAVTTLAGSGVAGTADGIGKAAQFNGPVGLAVDGDGAVYVADTYNDMIRKIAPDGSVTTLAGSGTPGDADGPALQAAFDTPCALVIDTDGALLVADTRNDAIRRIGKDGAVSTVARPPDDERRPLLRRPLALARTHDGHVYIAVHGGRILQLTPSNGIEALGDVDQVVQPGYGSDGKVQLYQPRGLALAANGNIIVADAATQRVHRISRVDGAQPSSAPGTPRPVNAALMAAVPLPGANAAPASRARSGTHAVTGGPNPAAADGAQAAPQKAMPWPLSPQTSPHEVVGLMGEVRGNFEGDPRDHFHSGLDIRADVGQPVLAIAPVKVSDPLPNWGYGTLSEGISLGNISYIHMRVGRNAKNTPLDERFQLLRNSRGKPERIRVRRGARFETGDTLGIVNGMAHVHLDYFRQGGVLNPLNLPFPGLRDTIAPRIAGITLFDMEGNPLGAPRERARGKGKKPSGSSETAKPLVVRRDLGELAIVADAWDQMNGNDVRRRLGVYRIGYQLLTADGTPVQGYEQPFMTQRYDQLPRNRDAVKYIYAPNSGITVYGSKATRFAYTVTNRLEAGQVTPGAWRIASLPPGHYILRVHAYDYAGNAAIEGRDLALQIE</sequence>
<keyword evidence="5" id="KW-1185">Reference proteome</keyword>
<feature type="repeat" description="NHL" evidence="2">
    <location>
        <begin position="123"/>
        <end position="153"/>
    </location>
</feature>
<evidence type="ECO:0000256" key="2">
    <source>
        <dbReference type="PROSITE-ProRule" id="PRU00504"/>
    </source>
</evidence>
<dbReference type="OrthoDB" id="9774579at2"/>
<accession>A0A6L6Q8U4</accession>